<sequence length="821" mass="90237">MGHARELLDDHLAVIGPELIRTLPPTAVRTRSLFARDLLAHAGLGGAGTLADLLAAARGGDRRWLSRLRRRADARTLAALAQTIAHQDLLPGDRQDALALYGLIRSALGSWAMRGGQQGLHAQFAYVWQGPDRARELVSAYPLMRGWIRAALKVDLANPFAGGSGGNWPTAFARLLPEPRPVLRDDDTVPPFDRLTATVDAEVTEPHRISVVVTAFRPGEPLLTAVRSILAQTWTNVEVVIVDDASPPEHDEVLNRAVALGRRVRVVRMPVNGGTYAARNAGLDAAEGEFVTFQDSDDWSHPRRLELQVRPLLADSRRIASTSDGLSVTDNLVLTRPNVRSSRLNPSSLLFRRDAVVRRIGYFDRVRKGGDSEYIGRIATAFGPAAVVHVESRPLALIRLSEGSLSRSEIKSFWMHPARAAYASGYLGWHRRIADGEAEPRVDRSGGARPFAAPSHLTGAEPGDRRYDVVVAADWRYLHGAQRAALDEIHALRERGMRVAVMQMEALRTVTRRRAPLAAPVQRLVDDGLDLVFAGEPAEVGVLIVRHPEALQFASGEPCEIRPRRVLVVADRAPARVDGSDRRYLPEDCTEAVRRRFGVDPIWCPQDPAVREALRPSADLTPYDLPTVVRTGGYVAPYVPQPVPIVGTDLCDAGVWPADLPEALRVLRRRDDWDVRLRLPDRPEPPHRLPVEWMAFRPDEVGAREFLHQLDFFVHFPSSQTVEVCARAALEAAACGRVVVLPERFAAVLGDAAVYCAPGEVAALVRRYHGDADQWAEQSRRARQVIAHAYHGDPLAERIAALVRPGVPPAQRSMAATSTGP</sequence>
<protein>
    <recommendedName>
        <fullName evidence="2">Glycosyltransferase 2-like domain-containing protein</fullName>
    </recommendedName>
</protein>
<comment type="caution">
    <text evidence="3">The sequence shown here is derived from an EMBL/GenBank/DDBJ whole genome shotgun (WGS) entry which is preliminary data.</text>
</comment>
<organism evidence="3 4">
    <name type="scientific">Mangrovihabitans endophyticus</name>
    <dbReference type="NCBI Taxonomy" id="1751298"/>
    <lineage>
        <taxon>Bacteria</taxon>
        <taxon>Bacillati</taxon>
        <taxon>Actinomycetota</taxon>
        <taxon>Actinomycetes</taxon>
        <taxon>Micromonosporales</taxon>
        <taxon>Micromonosporaceae</taxon>
        <taxon>Mangrovihabitans</taxon>
    </lineage>
</organism>
<dbReference type="CDD" id="cd00761">
    <property type="entry name" value="Glyco_tranf_GTA_type"/>
    <property type="match status" value="1"/>
</dbReference>
<feature type="domain" description="Glycosyltransferase 2-like" evidence="2">
    <location>
        <begin position="210"/>
        <end position="319"/>
    </location>
</feature>
<gene>
    <name evidence="3" type="ORF">GCM10012284_24460</name>
</gene>
<dbReference type="InterPro" id="IPR001173">
    <property type="entry name" value="Glyco_trans_2-like"/>
</dbReference>
<dbReference type="PANTHER" id="PTHR43685">
    <property type="entry name" value="GLYCOSYLTRANSFERASE"/>
    <property type="match status" value="1"/>
</dbReference>
<accession>A0A8J3BXU7</accession>
<dbReference type="Pfam" id="PF00535">
    <property type="entry name" value="Glycos_transf_2"/>
    <property type="match status" value="1"/>
</dbReference>
<reference evidence="3" key="2">
    <citation type="submission" date="2020-09" db="EMBL/GenBank/DDBJ databases">
        <authorList>
            <person name="Sun Q."/>
            <person name="Zhou Y."/>
        </authorList>
    </citation>
    <scope>NUCLEOTIDE SEQUENCE</scope>
    <source>
        <strain evidence="3">CGMCC 4.7299</strain>
    </source>
</reference>
<feature type="region of interest" description="Disordered" evidence="1">
    <location>
        <begin position="440"/>
        <end position="459"/>
    </location>
</feature>
<evidence type="ECO:0000313" key="3">
    <source>
        <dbReference type="EMBL" id="GGK89618.1"/>
    </source>
</evidence>
<evidence type="ECO:0000313" key="4">
    <source>
        <dbReference type="Proteomes" id="UP000656042"/>
    </source>
</evidence>
<dbReference type="Gene3D" id="3.90.550.10">
    <property type="entry name" value="Spore Coat Polysaccharide Biosynthesis Protein SpsA, Chain A"/>
    <property type="match status" value="1"/>
</dbReference>
<dbReference type="SUPFAM" id="SSF53448">
    <property type="entry name" value="Nucleotide-diphospho-sugar transferases"/>
    <property type="match status" value="1"/>
</dbReference>
<dbReference type="Gene3D" id="3.40.50.2000">
    <property type="entry name" value="Glycogen Phosphorylase B"/>
    <property type="match status" value="1"/>
</dbReference>
<reference evidence="3" key="1">
    <citation type="journal article" date="2014" name="Int. J. Syst. Evol. Microbiol.">
        <title>Complete genome sequence of Corynebacterium casei LMG S-19264T (=DSM 44701T), isolated from a smear-ripened cheese.</title>
        <authorList>
            <consortium name="US DOE Joint Genome Institute (JGI-PGF)"/>
            <person name="Walter F."/>
            <person name="Albersmeier A."/>
            <person name="Kalinowski J."/>
            <person name="Ruckert C."/>
        </authorList>
    </citation>
    <scope>NUCLEOTIDE SEQUENCE</scope>
    <source>
        <strain evidence="3">CGMCC 4.7299</strain>
    </source>
</reference>
<dbReference type="AlphaFoldDB" id="A0A8J3BXU7"/>
<evidence type="ECO:0000259" key="2">
    <source>
        <dbReference type="Pfam" id="PF00535"/>
    </source>
</evidence>
<dbReference type="InterPro" id="IPR050834">
    <property type="entry name" value="Glycosyltransf_2"/>
</dbReference>
<name>A0A8J3BXU7_9ACTN</name>
<keyword evidence="4" id="KW-1185">Reference proteome</keyword>
<dbReference type="RefSeq" id="WP_189079287.1">
    <property type="nucleotide sequence ID" value="NZ_BMMX01000008.1"/>
</dbReference>
<dbReference type="InterPro" id="IPR029044">
    <property type="entry name" value="Nucleotide-diphossugar_trans"/>
</dbReference>
<dbReference type="SUPFAM" id="SSF53756">
    <property type="entry name" value="UDP-Glycosyltransferase/glycogen phosphorylase"/>
    <property type="match status" value="1"/>
</dbReference>
<proteinExistence type="predicted"/>
<dbReference type="Proteomes" id="UP000656042">
    <property type="component" value="Unassembled WGS sequence"/>
</dbReference>
<dbReference type="EMBL" id="BMMX01000008">
    <property type="protein sequence ID" value="GGK89618.1"/>
    <property type="molecule type" value="Genomic_DNA"/>
</dbReference>
<dbReference type="PANTHER" id="PTHR43685:SF11">
    <property type="entry name" value="GLYCOSYLTRANSFERASE TAGX-RELATED"/>
    <property type="match status" value="1"/>
</dbReference>
<evidence type="ECO:0000256" key="1">
    <source>
        <dbReference type="SAM" id="MobiDB-lite"/>
    </source>
</evidence>